<evidence type="ECO:0000313" key="2">
    <source>
        <dbReference type="EMBL" id="CAL1574328.1"/>
    </source>
</evidence>
<proteinExistence type="predicted"/>
<gene>
    <name evidence="2" type="ORF">KC01_LOCUS6063</name>
</gene>
<dbReference type="AlphaFoldDB" id="A0AAV2JDW7"/>
<accession>A0AAV2JDW7</accession>
<feature type="compositionally biased region" description="Polar residues" evidence="1">
    <location>
        <begin position="28"/>
        <end position="44"/>
    </location>
</feature>
<sequence length="69" mass="7497">MTNWKNKSCFSGRCSICSSELHDDRPSGVTTAPADSSHHNNTSHRAAPTRTTWRDLEIILLSRALGSGG</sequence>
<reference evidence="2 3" key="1">
    <citation type="submission" date="2024-04" db="EMBL/GenBank/DDBJ databases">
        <authorList>
            <person name="Waldvogel A.-M."/>
            <person name="Schoenle A."/>
        </authorList>
    </citation>
    <scope>NUCLEOTIDE SEQUENCE [LARGE SCALE GENOMIC DNA]</scope>
</reference>
<feature type="region of interest" description="Disordered" evidence="1">
    <location>
        <begin position="20"/>
        <end position="49"/>
    </location>
</feature>
<organism evidence="2 3">
    <name type="scientific">Knipowitschia caucasica</name>
    <name type="common">Caucasian dwarf goby</name>
    <name type="synonym">Pomatoschistus caucasicus</name>
    <dbReference type="NCBI Taxonomy" id="637954"/>
    <lineage>
        <taxon>Eukaryota</taxon>
        <taxon>Metazoa</taxon>
        <taxon>Chordata</taxon>
        <taxon>Craniata</taxon>
        <taxon>Vertebrata</taxon>
        <taxon>Euteleostomi</taxon>
        <taxon>Actinopterygii</taxon>
        <taxon>Neopterygii</taxon>
        <taxon>Teleostei</taxon>
        <taxon>Neoteleostei</taxon>
        <taxon>Acanthomorphata</taxon>
        <taxon>Gobiaria</taxon>
        <taxon>Gobiiformes</taxon>
        <taxon>Gobioidei</taxon>
        <taxon>Gobiidae</taxon>
        <taxon>Gobiinae</taxon>
        <taxon>Knipowitschia</taxon>
    </lineage>
</organism>
<dbReference type="EMBL" id="OZ035833">
    <property type="protein sequence ID" value="CAL1574328.1"/>
    <property type="molecule type" value="Genomic_DNA"/>
</dbReference>
<evidence type="ECO:0000313" key="3">
    <source>
        <dbReference type="Proteomes" id="UP001497482"/>
    </source>
</evidence>
<evidence type="ECO:0000256" key="1">
    <source>
        <dbReference type="SAM" id="MobiDB-lite"/>
    </source>
</evidence>
<dbReference type="Proteomes" id="UP001497482">
    <property type="component" value="Chromosome 11"/>
</dbReference>
<protein>
    <submittedName>
        <fullName evidence="2">Uncharacterized protein</fullName>
    </submittedName>
</protein>
<name>A0AAV2JDW7_KNICA</name>
<keyword evidence="3" id="KW-1185">Reference proteome</keyword>